<sequence length="426" mass="49175">MKKQQKVSPTLQRYLTFGVTPNKKKQADAVEKLKNFIIISKMKIDSILEKNATKTYPKLVSNSPANQQMIDAIKALLKENLQEKTNFEVNNLKSFINSCQYILDIISDDPKVSVDVLNFLNNLNATMRNKKDYSRLKFERKALVNKVSRYINNTVSITRLDYLKNLLLEANQKFNEEYSYAPPHEIDHILDDYIRNNRSKDLIRSLATFVAYGEPDDGFFNTIMQFVNELIDDFGITTNNAQVIIFTSCIRFLFNESYSIRSILNEYREENSAFLIKCDLYSQQPASSLKLSKDIEKYYVPGLRISSLFKFKQVSMLKEMDYITNPIDMMAQIFFIIDSLAQYFGSEVGVLAFDDTLTLFLALMSMSPPSNCISIVKFINKWSELQSSRVFKDATNFFLIAVEQISRIEIPKSEEITSVQIFKNGE</sequence>
<proteinExistence type="predicted"/>
<name>A2E7W7_TRIV3</name>
<evidence type="ECO:0000313" key="2">
    <source>
        <dbReference type="Proteomes" id="UP000001542"/>
    </source>
</evidence>
<organism evidence="1 2">
    <name type="scientific">Trichomonas vaginalis (strain ATCC PRA-98 / G3)</name>
    <dbReference type="NCBI Taxonomy" id="412133"/>
    <lineage>
        <taxon>Eukaryota</taxon>
        <taxon>Metamonada</taxon>
        <taxon>Parabasalia</taxon>
        <taxon>Trichomonadida</taxon>
        <taxon>Trichomonadidae</taxon>
        <taxon>Trichomonas</taxon>
    </lineage>
</organism>
<protein>
    <recommendedName>
        <fullName evidence="3">VPS9 domain-containing protein</fullName>
    </recommendedName>
</protein>
<dbReference type="RefSeq" id="XP_001323521.1">
    <property type="nucleotide sequence ID" value="XM_001323486.1"/>
</dbReference>
<dbReference type="EMBL" id="DS113322">
    <property type="protein sequence ID" value="EAY11298.1"/>
    <property type="molecule type" value="Genomic_DNA"/>
</dbReference>
<reference evidence="1" key="2">
    <citation type="journal article" date="2007" name="Science">
        <title>Draft genome sequence of the sexually transmitted pathogen Trichomonas vaginalis.</title>
        <authorList>
            <person name="Carlton J.M."/>
            <person name="Hirt R.P."/>
            <person name="Silva J.C."/>
            <person name="Delcher A.L."/>
            <person name="Schatz M."/>
            <person name="Zhao Q."/>
            <person name="Wortman J.R."/>
            <person name="Bidwell S.L."/>
            <person name="Alsmark U.C.M."/>
            <person name="Besteiro S."/>
            <person name="Sicheritz-Ponten T."/>
            <person name="Noel C.J."/>
            <person name="Dacks J.B."/>
            <person name="Foster P.G."/>
            <person name="Simillion C."/>
            <person name="Van de Peer Y."/>
            <person name="Miranda-Saavedra D."/>
            <person name="Barton G.J."/>
            <person name="Westrop G.D."/>
            <person name="Mueller S."/>
            <person name="Dessi D."/>
            <person name="Fiori P.L."/>
            <person name="Ren Q."/>
            <person name="Paulsen I."/>
            <person name="Zhang H."/>
            <person name="Bastida-Corcuera F.D."/>
            <person name="Simoes-Barbosa A."/>
            <person name="Brown M.T."/>
            <person name="Hayes R.D."/>
            <person name="Mukherjee M."/>
            <person name="Okumura C.Y."/>
            <person name="Schneider R."/>
            <person name="Smith A.J."/>
            <person name="Vanacova S."/>
            <person name="Villalvazo M."/>
            <person name="Haas B.J."/>
            <person name="Pertea M."/>
            <person name="Feldblyum T.V."/>
            <person name="Utterback T.R."/>
            <person name="Shu C.L."/>
            <person name="Osoegawa K."/>
            <person name="de Jong P.J."/>
            <person name="Hrdy I."/>
            <person name="Horvathova L."/>
            <person name="Zubacova Z."/>
            <person name="Dolezal P."/>
            <person name="Malik S.B."/>
            <person name="Logsdon J.M. Jr."/>
            <person name="Henze K."/>
            <person name="Gupta A."/>
            <person name="Wang C.C."/>
            <person name="Dunne R.L."/>
            <person name="Upcroft J.A."/>
            <person name="Upcroft P."/>
            <person name="White O."/>
            <person name="Salzberg S.L."/>
            <person name="Tang P."/>
            <person name="Chiu C.-H."/>
            <person name="Lee Y.-S."/>
            <person name="Embley T.M."/>
            <person name="Coombs G.H."/>
            <person name="Mottram J.C."/>
            <person name="Tachezy J."/>
            <person name="Fraser-Liggett C.M."/>
            <person name="Johnson P.J."/>
        </authorList>
    </citation>
    <scope>NUCLEOTIDE SEQUENCE [LARGE SCALE GENOMIC DNA]</scope>
    <source>
        <strain evidence="1">G3</strain>
    </source>
</reference>
<dbReference type="VEuPathDB" id="TrichDB:TVAGG3_0282470"/>
<dbReference type="InParanoid" id="A2E7W7"/>
<dbReference type="KEGG" id="tva:4769251"/>
<accession>A2E7W7</accession>
<dbReference type="VEuPathDB" id="TrichDB:TVAG_062020"/>
<evidence type="ECO:0000313" key="1">
    <source>
        <dbReference type="EMBL" id="EAY11298.1"/>
    </source>
</evidence>
<dbReference type="Proteomes" id="UP000001542">
    <property type="component" value="Unassembled WGS sequence"/>
</dbReference>
<gene>
    <name evidence="1" type="ORF">TVAG_062020</name>
</gene>
<dbReference type="AlphaFoldDB" id="A2E7W7"/>
<reference evidence="1" key="1">
    <citation type="submission" date="2006-10" db="EMBL/GenBank/DDBJ databases">
        <authorList>
            <person name="Amadeo P."/>
            <person name="Zhao Q."/>
            <person name="Wortman J."/>
            <person name="Fraser-Liggett C."/>
            <person name="Carlton J."/>
        </authorList>
    </citation>
    <scope>NUCLEOTIDE SEQUENCE</scope>
    <source>
        <strain evidence="1">G3</strain>
    </source>
</reference>
<evidence type="ECO:0008006" key="3">
    <source>
        <dbReference type="Google" id="ProtNLM"/>
    </source>
</evidence>
<dbReference type="OrthoDB" id="10611795at2759"/>
<keyword evidence="2" id="KW-1185">Reference proteome</keyword>